<dbReference type="FunFam" id="1.10.10.10:FF:000322">
    <property type="entry name" value="Probable disease resistance protein At1g63360"/>
    <property type="match status" value="1"/>
</dbReference>
<dbReference type="Pfam" id="PF00931">
    <property type="entry name" value="NB-ARC"/>
    <property type="match status" value="1"/>
</dbReference>
<dbReference type="EMBL" id="VOIH02000001">
    <property type="protein sequence ID" value="KAF3456659.1"/>
    <property type="molecule type" value="Genomic_DNA"/>
</dbReference>
<keyword evidence="9" id="KW-1185">Reference proteome</keyword>
<dbReference type="InterPro" id="IPR055414">
    <property type="entry name" value="LRR_R13L4/SHOC2-like"/>
</dbReference>
<dbReference type="Pfam" id="PF23598">
    <property type="entry name" value="LRR_14"/>
    <property type="match status" value="1"/>
</dbReference>
<protein>
    <submittedName>
        <fullName evidence="8">Uncharacterized protein</fullName>
    </submittedName>
</protein>
<dbReference type="GO" id="GO:0098542">
    <property type="term" value="P:defense response to other organism"/>
    <property type="evidence" value="ECO:0007669"/>
    <property type="project" value="TreeGrafter"/>
</dbReference>
<dbReference type="Gene3D" id="1.20.5.4130">
    <property type="match status" value="1"/>
</dbReference>
<dbReference type="InterPro" id="IPR027417">
    <property type="entry name" value="P-loop_NTPase"/>
</dbReference>
<dbReference type="AlphaFoldDB" id="A0A8K0HSC0"/>
<dbReference type="InterPro" id="IPR044974">
    <property type="entry name" value="Disease_R_plants"/>
</dbReference>
<keyword evidence="2" id="KW-0547">Nucleotide-binding</keyword>
<dbReference type="GO" id="GO:0043531">
    <property type="term" value="F:ADP binding"/>
    <property type="evidence" value="ECO:0007669"/>
    <property type="project" value="InterPro"/>
</dbReference>
<dbReference type="Pfam" id="PF23559">
    <property type="entry name" value="WHD_DRP"/>
    <property type="match status" value="1"/>
</dbReference>
<dbReference type="InterPro" id="IPR036388">
    <property type="entry name" value="WH-like_DNA-bd_sf"/>
</dbReference>
<feature type="domain" description="Disease resistance protein winged helix" evidence="6">
    <location>
        <begin position="397"/>
        <end position="468"/>
    </location>
</feature>
<gene>
    <name evidence="8" type="ORF">FNV43_RR01313</name>
</gene>
<dbReference type="CDD" id="cd14798">
    <property type="entry name" value="RX-CC_like"/>
    <property type="match status" value="1"/>
</dbReference>
<reference evidence="8" key="1">
    <citation type="submission" date="2020-03" db="EMBL/GenBank/DDBJ databases">
        <title>A high-quality chromosome-level genome assembly of a woody plant with both climbing and erect habits, Rhamnella rubrinervis.</title>
        <authorList>
            <person name="Lu Z."/>
            <person name="Yang Y."/>
            <person name="Zhu X."/>
            <person name="Sun Y."/>
        </authorList>
    </citation>
    <scope>NUCLEOTIDE SEQUENCE</scope>
    <source>
        <strain evidence="8">BYM</strain>
        <tissue evidence="8">Leaf</tissue>
    </source>
</reference>
<dbReference type="Pfam" id="PF18052">
    <property type="entry name" value="Rx_N"/>
    <property type="match status" value="1"/>
</dbReference>
<dbReference type="Gene3D" id="1.10.10.10">
    <property type="entry name" value="Winged helix-like DNA-binding domain superfamily/Winged helix DNA-binding domain"/>
    <property type="match status" value="1"/>
</dbReference>
<dbReference type="InterPro" id="IPR038005">
    <property type="entry name" value="RX-like_CC"/>
</dbReference>
<sequence>MAETAVGLVVDHLIPMLTQEASLLRGIHSQVVDIKDELQSIQCFLKDADRKAEAESHHTRKDGVKAWVGQLREVAFQIEDAIDKYMFHMGQLHDHGGFLASIRKITRSIVKLKARHDIASDIRGIETKVRKIKERSSRYGFDSLHNQQGGNINPTWYDPRMASIFMEEDQVVGIESDRDKLVVSESYDKKELLRKVMDKFCQTTTMESNIPARNGGVDEEIQIISKVREHLKNKRYVIFFDDVWKIEFWSDIEHALLDNNMGGRIVITTRSLDVANFCKTSSDVHVHMLKPLPSEKAWQLFCNRAFHFQFGGSCPPELENYSCKIVERCKGLPLAIVAIAGLLSTKEKTVNEWQKLLDNLGSELESNPHLSSISRILSLSYDDLPYYIKNCYLYFGMYPEDYSIKCSRLIRQWVSEGFITSKKDKTLEEVAQQYLTELMNRSLVQVSQVNYCGKPRECRIHDLLRDMILRKMEDLRFGSHYFPSNGSSFSEKTRRLTIHSSSQIHITNKKYSQVRGMLIFKSDLSDVTDLCETTFCATFKLLKVLDFCGAPYLKHLPGDIGALFHLKYLSVADTRVKELPSSIRKLQNLETLNLKGSMVQEVKSSQISRLHKLRHLVLTRGFGIGGIRLFKRFGCVALQKLYDVQFRDDIEELKKLTQLRKLGITGLRTTHEWSVVCECINEMRHLQSLRVGGIRGILEDVDLGSISPPPELQSLLLEIRVRKLPEWIIKLRNLVKFEIRASGLIDDPLEVLQHLPNLVVLIMADHPYDGEKLQFKQGMFQKLKHLELVCLFELNSLVIEEGALPTLELLILSFFSQSEYGSWWHSTSEKP</sequence>
<dbReference type="InterPro" id="IPR058922">
    <property type="entry name" value="WHD_DRP"/>
</dbReference>
<dbReference type="SUPFAM" id="SSF52540">
    <property type="entry name" value="P-loop containing nucleoside triphosphate hydrolases"/>
    <property type="match status" value="1"/>
</dbReference>
<feature type="domain" description="Disease resistance R13L4/SHOC-2-like LRR" evidence="7">
    <location>
        <begin position="513"/>
        <end position="816"/>
    </location>
</feature>
<evidence type="ECO:0000256" key="2">
    <source>
        <dbReference type="ARBA" id="ARBA00022741"/>
    </source>
</evidence>
<keyword evidence="1" id="KW-0677">Repeat</keyword>
<name>A0A8K0HSC0_9ROSA</name>
<comment type="caution">
    <text evidence="8">The sequence shown here is derived from an EMBL/GenBank/DDBJ whole genome shotgun (WGS) entry which is preliminary data.</text>
</comment>
<dbReference type="InterPro" id="IPR042197">
    <property type="entry name" value="Apaf_helical"/>
</dbReference>
<evidence type="ECO:0000313" key="9">
    <source>
        <dbReference type="Proteomes" id="UP000796880"/>
    </source>
</evidence>
<dbReference type="OrthoDB" id="598235at2759"/>
<dbReference type="InterPro" id="IPR002182">
    <property type="entry name" value="NB-ARC"/>
</dbReference>
<dbReference type="Gene3D" id="3.80.10.10">
    <property type="entry name" value="Ribonuclease Inhibitor"/>
    <property type="match status" value="1"/>
</dbReference>
<dbReference type="PANTHER" id="PTHR23155">
    <property type="entry name" value="DISEASE RESISTANCE PROTEIN RP"/>
    <property type="match status" value="1"/>
</dbReference>
<dbReference type="PRINTS" id="PR00364">
    <property type="entry name" value="DISEASERSIST"/>
</dbReference>
<feature type="domain" description="Disease resistance N-terminal" evidence="5">
    <location>
        <begin position="5"/>
        <end position="98"/>
    </location>
</feature>
<organism evidence="8 9">
    <name type="scientific">Rhamnella rubrinervis</name>
    <dbReference type="NCBI Taxonomy" id="2594499"/>
    <lineage>
        <taxon>Eukaryota</taxon>
        <taxon>Viridiplantae</taxon>
        <taxon>Streptophyta</taxon>
        <taxon>Embryophyta</taxon>
        <taxon>Tracheophyta</taxon>
        <taxon>Spermatophyta</taxon>
        <taxon>Magnoliopsida</taxon>
        <taxon>eudicotyledons</taxon>
        <taxon>Gunneridae</taxon>
        <taxon>Pentapetalae</taxon>
        <taxon>rosids</taxon>
        <taxon>fabids</taxon>
        <taxon>Rosales</taxon>
        <taxon>Rhamnaceae</taxon>
        <taxon>rhamnoid group</taxon>
        <taxon>Rhamneae</taxon>
        <taxon>Rhamnella</taxon>
    </lineage>
</organism>
<evidence type="ECO:0000259" key="4">
    <source>
        <dbReference type="Pfam" id="PF00931"/>
    </source>
</evidence>
<evidence type="ECO:0000313" key="8">
    <source>
        <dbReference type="EMBL" id="KAF3456659.1"/>
    </source>
</evidence>
<dbReference type="PANTHER" id="PTHR23155:SF1052">
    <property type="entry name" value="DISEASE RESISTANCE PROTEIN RPM1"/>
    <property type="match status" value="1"/>
</dbReference>
<dbReference type="Proteomes" id="UP000796880">
    <property type="component" value="Unassembled WGS sequence"/>
</dbReference>
<dbReference type="InterPro" id="IPR041118">
    <property type="entry name" value="Rx_N"/>
</dbReference>
<evidence type="ECO:0000259" key="6">
    <source>
        <dbReference type="Pfam" id="PF23559"/>
    </source>
</evidence>
<proteinExistence type="predicted"/>
<evidence type="ECO:0000256" key="3">
    <source>
        <dbReference type="ARBA" id="ARBA00022821"/>
    </source>
</evidence>
<feature type="domain" description="NB-ARC" evidence="4">
    <location>
        <begin position="180"/>
        <end position="307"/>
    </location>
</feature>
<evidence type="ECO:0000259" key="7">
    <source>
        <dbReference type="Pfam" id="PF23598"/>
    </source>
</evidence>
<dbReference type="SUPFAM" id="SSF52058">
    <property type="entry name" value="L domain-like"/>
    <property type="match status" value="1"/>
</dbReference>
<keyword evidence="3" id="KW-0611">Plant defense</keyword>
<dbReference type="Gene3D" id="1.10.8.430">
    <property type="entry name" value="Helical domain of apoptotic protease-activating factors"/>
    <property type="match status" value="1"/>
</dbReference>
<evidence type="ECO:0000259" key="5">
    <source>
        <dbReference type="Pfam" id="PF18052"/>
    </source>
</evidence>
<dbReference type="InterPro" id="IPR032675">
    <property type="entry name" value="LRR_dom_sf"/>
</dbReference>
<accession>A0A8K0HSC0</accession>
<evidence type="ECO:0000256" key="1">
    <source>
        <dbReference type="ARBA" id="ARBA00022737"/>
    </source>
</evidence>
<dbReference type="Gene3D" id="3.40.50.300">
    <property type="entry name" value="P-loop containing nucleotide triphosphate hydrolases"/>
    <property type="match status" value="1"/>
</dbReference>